<dbReference type="Gene3D" id="1.10.10.10">
    <property type="entry name" value="Winged helix-like DNA-binding domain superfamily/Winged helix DNA-binding domain"/>
    <property type="match status" value="2"/>
</dbReference>
<evidence type="ECO:0000256" key="4">
    <source>
        <dbReference type="ARBA" id="ARBA00023306"/>
    </source>
</evidence>
<proteinExistence type="predicted"/>
<dbReference type="AlphaFoldDB" id="A0A1G2KVU6"/>
<dbReference type="GO" id="GO:0051301">
    <property type="term" value="P:cell division"/>
    <property type="evidence" value="ECO:0007669"/>
    <property type="project" value="UniProtKB-KW"/>
</dbReference>
<protein>
    <submittedName>
        <fullName evidence="6">SMC-Scp complex subunit ScpB</fullName>
    </submittedName>
</protein>
<evidence type="ECO:0000313" key="6">
    <source>
        <dbReference type="EMBL" id="OHA03546.1"/>
    </source>
</evidence>
<comment type="caution">
    <text evidence="6">The sequence shown here is derived from an EMBL/GenBank/DDBJ whole genome shotgun (WGS) entry which is preliminary data.</text>
</comment>
<dbReference type="InterPro" id="IPR036390">
    <property type="entry name" value="WH_DNA-bd_sf"/>
</dbReference>
<dbReference type="NCBIfam" id="TIGR00281">
    <property type="entry name" value="SMC-Scp complex subunit ScpB"/>
    <property type="match status" value="1"/>
</dbReference>
<reference evidence="6 7" key="1">
    <citation type="journal article" date="2016" name="Nat. Commun.">
        <title>Thousands of microbial genomes shed light on interconnected biogeochemical processes in an aquifer system.</title>
        <authorList>
            <person name="Anantharaman K."/>
            <person name="Brown C.T."/>
            <person name="Hug L.A."/>
            <person name="Sharon I."/>
            <person name="Castelle C.J."/>
            <person name="Probst A.J."/>
            <person name="Thomas B.C."/>
            <person name="Singh A."/>
            <person name="Wilkins M.J."/>
            <person name="Karaoz U."/>
            <person name="Brodie E.L."/>
            <person name="Williams K.H."/>
            <person name="Hubbard S.S."/>
            <person name="Banfield J.F."/>
        </authorList>
    </citation>
    <scope>NUCLEOTIDE SEQUENCE [LARGE SCALE GENOMIC DNA]</scope>
</reference>
<organism evidence="6 7">
    <name type="scientific">Candidatus Sungbacteria bacterium RIFCSPHIGHO2_02_FULL_51_29</name>
    <dbReference type="NCBI Taxonomy" id="1802273"/>
    <lineage>
        <taxon>Bacteria</taxon>
        <taxon>Candidatus Sungiibacteriota</taxon>
    </lineage>
</organism>
<dbReference type="PIRSF" id="PIRSF019345">
    <property type="entry name" value="ScpB"/>
    <property type="match status" value="1"/>
</dbReference>
<evidence type="ECO:0000256" key="2">
    <source>
        <dbReference type="ARBA" id="ARBA00022618"/>
    </source>
</evidence>
<feature type="compositionally biased region" description="Basic and acidic residues" evidence="5">
    <location>
        <begin position="186"/>
        <end position="198"/>
    </location>
</feature>
<keyword evidence="4" id="KW-0131">Cell cycle</keyword>
<keyword evidence="3" id="KW-0159">Chromosome partition</keyword>
<sequence>MELKHKIESVLFITGEPVSIKKLLVILNEKRENLEGALEELTKDYASRGIILIRKEDEWQFGTNPENARLVEDLAKSAFTEDLSRAALETLSIVAYKGPLTRLEIEFIRGVNSSFTIRNLLMRGLVERIENPKDARSYLYKISFDFLKHLGLSAVHELPEYEIMRGHAEERVAQMASPEKNMPSAEKPEHTPEQEKDE</sequence>
<dbReference type="PANTHER" id="PTHR34298">
    <property type="entry name" value="SEGREGATION AND CONDENSATION PROTEIN B"/>
    <property type="match status" value="1"/>
</dbReference>
<evidence type="ECO:0000256" key="3">
    <source>
        <dbReference type="ARBA" id="ARBA00022829"/>
    </source>
</evidence>
<dbReference type="EMBL" id="MHQL01000013">
    <property type="protein sequence ID" value="OHA03546.1"/>
    <property type="molecule type" value="Genomic_DNA"/>
</dbReference>
<keyword evidence="1" id="KW-0963">Cytoplasm</keyword>
<keyword evidence="2" id="KW-0132">Cell division</keyword>
<name>A0A1G2KVU6_9BACT</name>
<dbReference type="PANTHER" id="PTHR34298:SF2">
    <property type="entry name" value="SEGREGATION AND CONDENSATION PROTEIN B"/>
    <property type="match status" value="1"/>
</dbReference>
<evidence type="ECO:0000256" key="1">
    <source>
        <dbReference type="ARBA" id="ARBA00022490"/>
    </source>
</evidence>
<dbReference type="Proteomes" id="UP000177811">
    <property type="component" value="Unassembled WGS sequence"/>
</dbReference>
<dbReference type="InterPro" id="IPR005234">
    <property type="entry name" value="ScpB_csome_segregation"/>
</dbReference>
<gene>
    <name evidence="6" type="ORF">A3C16_00535</name>
</gene>
<dbReference type="Pfam" id="PF04079">
    <property type="entry name" value="SMC_ScpB"/>
    <property type="match status" value="1"/>
</dbReference>
<evidence type="ECO:0000256" key="5">
    <source>
        <dbReference type="SAM" id="MobiDB-lite"/>
    </source>
</evidence>
<dbReference type="GO" id="GO:0051304">
    <property type="term" value="P:chromosome separation"/>
    <property type="evidence" value="ECO:0007669"/>
    <property type="project" value="InterPro"/>
</dbReference>
<dbReference type="SUPFAM" id="SSF46785">
    <property type="entry name" value="Winged helix' DNA-binding domain"/>
    <property type="match status" value="2"/>
</dbReference>
<dbReference type="InterPro" id="IPR036388">
    <property type="entry name" value="WH-like_DNA-bd_sf"/>
</dbReference>
<accession>A0A1G2KVU6</accession>
<evidence type="ECO:0000313" key="7">
    <source>
        <dbReference type="Proteomes" id="UP000177811"/>
    </source>
</evidence>
<feature type="region of interest" description="Disordered" evidence="5">
    <location>
        <begin position="170"/>
        <end position="198"/>
    </location>
</feature>